<organism evidence="1">
    <name type="scientific">Podoviridae sp. ctJDl18</name>
    <dbReference type="NCBI Taxonomy" id="2825242"/>
    <lineage>
        <taxon>Viruses</taxon>
        <taxon>Duplodnaviria</taxon>
        <taxon>Heunggongvirae</taxon>
        <taxon>Uroviricota</taxon>
        <taxon>Caudoviricetes</taxon>
    </lineage>
</organism>
<name>A0A8S5V0E9_9CAUD</name>
<accession>A0A8S5V0E9</accession>
<dbReference type="EMBL" id="BK016178">
    <property type="protein sequence ID" value="DAG00226.1"/>
    <property type="molecule type" value="Genomic_DNA"/>
</dbReference>
<sequence length="86" mass="10042">MKKRYFYVVASFMRKDIANTWRKVDFTIMKDDGSALFPLMEAFKAINEGYSEIADPATIQFDNCIEISKEDYEAFNNLKNLVKVNK</sequence>
<protein>
    <submittedName>
        <fullName evidence="1">Uncharacterized protein</fullName>
    </submittedName>
</protein>
<evidence type="ECO:0000313" key="1">
    <source>
        <dbReference type="EMBL" id="DAG00226.1"/>
    </source>
</evidence>
<proteinExistence type="predicted"/>
<reference evidence="1" key="1">
    <citation type="journal article" date="2021" name="Proc. Natl. Acad. Sci. U.S.A.">
        <title>A Catalog of Tens of Thousands of Viruses from Human Metagenomes Reveals Hidden Associations with Chronic Diseases.</title>
        <authorList>
            <person name="Tisza M.J."/>
            <person name="Buck C.B."/>
        </authorList>
    </citation>
    <scope>NUCLEOTIDE SEQUENCE</scope>
    <source>
        <strain evidence="1">CtJDl18</strain>
    </source>
</reference>